<feature type="non-terminal residue" evidence="1">
    <location>
        <position position="1"/>
    </location>
</feature>
<name>A0A383BG79_9ZZZZ</name>
<dbReference type="EMBL" id="UINC01200145">
    <property type="protein sequence ID" value="SVE18894.1"/>
    <property type="molecule type" value="Genomic_DNA"/>
</dbReference>
<reference evidence="1" key="1">
    <citation type="submission" date="2018-05" db="EMBL/GenBank/DDBJ databases">
        <authorList>
            <person name="Lanie J.A."/>
            <person name="Ng W.-L."/>
            <person name="Kazmierczak K.M."/>
            <person name="Andrzejewski T.M."/>
            <person name="Davidsen T.M."/>
            <person name="Wayne K.J."/>
            <person name="Tettelin H."/>
            <person name="Glass J.I."/>
            <person name="Rusch D."/>
            <person name="Podicherti R."/>
            <person name="Tsui H.-C.T."/>
            <person name="Winkler M.E."/>
        </authorList>
    </citation>
    <scope>NUCLEOTIDE SEQUENCE</scope>
</reference>
<dbReference type="AlphaFoldDB" id="A0A383BG79"/>
<organism evidence="1">
    <name type="scientific">marine metagenome</name>
    <dbReference type="NCBI Taxonomy" id="408172"/>
    <lineage>
        <taxon>unclassified sequences</taxon>
        <taxon>metagenomes</taxon>
        <taxon>ecological metagenomes</taxon>
    </lineage>
</organism>
<proteinExistence type="predicted"/>
<sequence length="31" mass="3553">FTAKLIHVTVDLEDDQELDYEGVGKTEMARE</sequence>
<gene>
    <name evidence="1" type="ORF">METZ01_LOCUS471748</name>
</gene>
<protein>
    <submittedName>
        <fullName evidence="1">Uncharacterized protein</fullName>
    </submittedName>
</protein>
<evidence type="ECO:0000313" key="1">
    <source>
        <dbReference type="EMBL" id="SVE18894.1"/>
    </source>
</evidence>
<accession>A0A383BG79</accession>